<evidence type="ECO:0000256" key="1">
    <source>
        <dbReference type="SAM" id="Coils"/>
    </source>
</evidence>
<keyword evidence="1" id="KW-0175">Coiled coil</keyword>
<keyword evidence="3" id="KW-1185">Reference proteome</keyword>
<proteinExistence type="predicted"/>
<evidence type="ECO:0000313" key="3">
    <source>
        <dbReference type="Proteomes" id="UP000290288"/>
    </source>
</evidence>
<name>A0A4Q2DGA0_9AGAR</name>
<organism evidence="2 3">
    <name type="scientific">Candolleomyces aberdarensis</name>
    <dbReference type="NCBI Taxonomy" id="2316362"/>
    <lineage>
        <taxon>Eukaryota</taxon>
        <taxon>Fungi</taxon>
        <taxon>Dikarya</taxon>
        <taxon>Basidiomycota</taxon>
        <taxon>Agaricomycotina</taxon>
        <taxon>Agaricomycetes</taxon>
        <taxon>Agaricomycetidae</taxon>
        <taxon>Agaricales</taxon>
        <taxon>Agaricineae</taxon>
        <taxon>Psathyrellaceae</taxon>
        <taxon>Candolleomyces</taxon>
    </lineage>
</organism>
<comment type="caution">
    <text evidence="2">The sequence shown here is derived from an EMBL/GenBank/DDBJ whole genome shotgun (WGS) entry which is preliminary data.</text>
</comment>
<dbReference type="AlphaFoldDB" id="A0A4Q2DGA0"/>
<sequence length="576" mass="65668">MENSLDHLYGSNAVASNSELQRLKDLLAPDETALSRLEEEIKRVGEALQTLAREKKAIEDRIRPLKALSSLIRQIPAEIMQEIFMHSRPSSYSRTSGICDAPLLLLRVCRSWRDLALSTPQLWASVEVAVPKHLPMSDTFTELNMKTYAIEIRRWIARSGDAPLSLRIRQDHHSGNHDTFFISILQDYLKHSARLVSIDLRVKREVLEAVTPTIDAHSLTVLHTVRIWDSSYDPPSKTSATSNLFKAKNLKKFHFLPSYCPAFKDLPLDWSNLTSLSIGASQITRLFFPGNVDEIPFSATESISILRRTPRLVSCTLMLPSSTPRPQWTQDNEDREDRAAVMLQDLETLRITGPDEELAIIVQQVETPRLRNLTYHPWVPLNRWVTPTFRPFPLLDFFNRYGEGIESMSIDLLDITEVDFITCLQRIPAVKELYLGPAQSVSMYYHPAIAQSGKRSIPFTDSHLALLTPKPHSLCPHLENFECTMPARLTQDAICSFLDARSDAKNIASGVSRIQRLSFSSLQLDFPLMEFLETTSRYREDSVRLHFWKDMHNQPTFVPPPGAFNTRATPWMDDCD</sequence>
<reference evidence="2 3" key="1">
    <citation type="submission" date="2019-01" db="EMBL/GenBank/DDBJ databases">
        <title>Draft genome sequence of Psathyrella aberdarensis IHI B618.</title>
        <authorList>
            <person name="Buettner E."/>
            <person name="Kellner H."/>
        </authorList>
    </citation>
    <scope>NUCLEOTIDE SEQUENCE [LARGE SCALE GENOMIC DNA]</scope>
    <source>
        <strain evidence="2 3">IHI B618</strain>
    </source>
</reference>
<protein>
    <submittedName>
        <fullName evidence="2">Uncharacterized protein</fullName>
    </submittedName>
</protein>
<gene>
    <name evidence="2" type="ORF">EST38_g7056</name>
</gene>
<accession>A0A4Q2DGA0</accession>
<dbReference type="Proteomes" id="UP000290288">
    <property type="component" value="Unassembled WGS sequence"/>
</dbReference>
<dbReference type="Gene3D" id="1.20.1280.50">
    <property type="match status" value="1"/>
</dbReference>
<dbReference type="OrthoDB" id="3051815at2759"/>
<evidence type="ECO:0000313" key="2">
    <source>
        <dbReference type="EMBL" id="RXW18803.1"/>
    </source>
</evidence>
<dbReference type="STRING" id="2316362.A0A4Q2DGA0"/>
<dbReference type="EMBL" id="SDEE01000240">
    <property type="protein sequence ID" value="RXW18803.1"/>
    <property type="molecule type" value="Genomic_DNA"/>
</dbReference>
<feature type="coiled-coil region" evidence="1">
    <location>
        <begin position="34"/>
        <end position="61"/>
    </location>
</feature>